<dbReference type="Proteomes" id="UP000195667">
    <property type="component" value="Unassembled WGS sequence"/>
</dbReference>
<sequence length="65" mass="7464">MQSNRDIKVVVYVNDAEYAELQRIATAHRLSSSAAARYCFNTTAKDFNRKRRATDRPTVSTEGRR</sequence>
<organism evidence="1 2">
    <name type="scientific">Crenothrix polyspora</name>
    <dbReference type="NCBI Taxonomy" id="360316"/>
    <lineage>
        <taxon>Bacteria</taxon>
        <taxon>Pseudomonadati</taxon>
        <taxon>Pseudomonadota</taxon>
        <taxon>Gammaproteobacteria</taxon>
        <taxon>Methylococcales</taxon>
        <taxon>Crenotrichaceae</taxon>
        <taxon>Crenothrix</taxon>
    </lineage>
</organism>
<keyword evidence="2" id="KW-1185">Reference proteome</keyword>
<name>A0A1R4H1C6_9GAMM</name>
<protein>
    <submittedName>
        <fullName evidence="1">Uncharacterized protein</fullName>
    </submittedName>
</protein>
<dbReference type="AlphaFoldDB" id="A0A1R4H1C6"/>
<evidence type="ECO:0000313" key="2">
    <source>
        <dbReference type="Proteomes" id="UP000195667"/>
    </source>
</evidence>
<evidence type="ECO:0000313" key="1">
    <source>
        <dbReference type="EMBL" id="SJM90002.1"/>
    </source>
</evidence>
<reference evidence="2" key="1">
    <citation type="submission" date="2017-02" db="EMBL/GenBank/DDBJ databases">
        <authorList>
            <person name="Daims H."/>
        </authorList>
    </citation>
    <scope>NUCLEOTIDE SEQUENCE [LARGE SCALE GENOMIC DNA]</scope>
</reference>
<gene>
    <name evidence="1" type="ORF">CRENPOLYSF1_1290019</name>
</gene>
<dbReference type="RefSeq" id="WP_140396769.1">
    <property type="nucleotide sequence ID" value="NZ_FUKI01000034.1"/>
</dbReference>
<proteinExistence type="predicted"/>
<dbReference type="EMBL" id="FUKI01000034">
    <property type="protein sequence ID" value="SJM90002.1"/>
    <property type="molecule type" value="Genomic_DNA"/>
</dbReference>
<accession>A0A1R4H1C6</accession>